<feature type="domain" description="NEAT" evidence="7">
    <location>
        <begin position="175"/>
        <end position="296"/>
    </location>
</feature>
<dbReference type="InterPro" id="IPR037250">
    <property type="entry name" value="NEAT_dom_sf"/>
</dbReference>
<comment type="subcellular location">
    <subcellularLocation>
        <location evidence="1">Secreted</location>
        <location evidence="1">Cell wall</location>
        <topology evidence="1">Peptidoglycan-anchor</topology>
    </subcellularLocation>
</comment>
<keyword evidence="3" id="KW-0964">Secreted</keyword>
<feature type="domain" description="SLH" evidence="8">
    <location>
        <begin position="358"/>
        <end position="415"/>
    </location>
</feature>
<comment type="caution">
    <text evidence="9">The sequence shown here is derived from an EMBL/GenBank/DDBJ whole genome shotgun (WGS) entry which is preliminary data.</text>
</comment>
<dbReference type="Pfam" id="PF00395">
    <property type="entry name" value="SLH"/>
    <property type="match status" value="2"/>
</dbReference>
<name>A0ABQ5NHW2_9BACI</name>
<feature type="chain" id="PRO_5047204519" description="S-layer homology domain-containing protein" evidence="6">
    <location>
        <begin position="31"/>
        <end position="482"/>
    </location>
</feature>
<dbReference type="Pfam" id="PF05031">
    <property type="entry name" value="NEAT"/>
    <property type="match status" value="2"/>
</dbReference>
<feature type="domain" description="SLH" evidence="8">
    <location>
        <begin position="296"/>
        <end position="357"/>
    </location>
</feature>
<evidence type="ECO:0000256" key="6">
    <source>
        <dbReference type="SAM" id="SignalP"/>
    </source>
</evidence>
<evidence type="ECO:0000256" key="4">
    <source>
        <dbReference type="ARBA" id="ARBA00022729"/>
    </source>
</evidence>
<dbReference type="PANTHER" id="PTHR37824:SF1">
    <property type="entry name" value="IRON-REGULATED SURFACE DETERMINANT PROTEIN C"/>
    <property type="match status" value="1"/>
</dbReference>
<dbReference type="PANTHER" id="PTHR37824">
    <property type="entry name" value="IRON-REGULATED SURFACE DETERMINANT PROTEIN C"/>
    <property type="match status" value="1"/>
</dbReference>
<dbReference type="SMART" id="SM00725">
    <property type="entry name" value="NEAT"/>
    <property type="match status" value="1"/>
</dbReference>
<evidence type="ECO:0000259" key="8">
    <source>
        <dbReference type="PROSITE" id="PS51272"/>
    </source>
</evidence>
<gene>
    <name evidence="9" type="ORF">LYSBPC_08350</name>
</gene>
<dbReference type="InterPro" id="IPR006635">
    <property type="entry name" value="NEAT_dom"/>
</dbReference>
<keyword evidence="4 6" id="KW-0732">Signal</keyword>
<accession>A0ABQ5NHW2</accession>
<evidence type="ECO:0000256" key="1">
    <source>
        <dbReference type="ARBA" id="ARBA00004168"/>
    </source>
</evidence>
<evidence type="ECO:0000313" key="9">
    <source>
        <dbReference type="EMBL" id="GLC87708.1"/>
    </source>
</evidence>
<keyword evidence="5" id="KW-0572">Peptidoglycan-anchor</keyword>
<evidence type="ECO:0000256" key="2">
    <source>
        <dbReference type="ARBA" id="ARBA00022512"/>
    </source>
</evidence>
<evidence type="ECO:0000256" key="5">
    <source>
        <dbReference type="ARBA" id="ARBA00023088"/>
    </source>
</evidence>
<organism evidence="9 10">
    <name type="scientific">Lysinibacillus piscis</name>
    <dbReference type="NCBI Taxonomy" id="2518931"/>
    <lineage>
        <taxon>Bacteria</taxon>
        <taxon>Bacillati</taxon>
        <taxon>Bacillota</taxon>
        <taxon>Bacilli</taxon>
        <taxon>Bacillales</taxon>
        <taxon>Bacillaceae</taxon>
        <taxon>Lysinibacillus</taxon>
    </lineage>
</organism>
<dbReference type="Gene3D" id="2.60.40.1850">
    <property type="match status" value="2"/>
</dbReference>
<keyword evidence="2" id="KW-0134">Cell wall</keyword>
<dbReference type="PROSITE" id="PS51272">
    <property type="entry name" value="SLH"/>
    <property type="match status" value="2"/>
</dbReference>
<dbReference type="InterPro" id="IPR001119">
    <property type="entry name" value="SLH_dom"/>
</dbReference>
<dbReference type="InterPro" id="IPR050436">
    <property type="entry name" value="IsdA"/>
</dbReference>
<dbReference type="EMBL" id="BRZA01000001">
    <property type="protein sequence ID" value="GLC87708.1"/>
    <property type="molecule type" value="Genomic_DNA"/>
</dbReference>
<keyword evidence="10" id="KW-1185">Reference proteome</keyword>
<reference evidence="9" key="1">
    <citation type="submission" date="2022-08" db="EMBL/GenBank/DDBJ databases">
        <title>Draft genome sequence of Lysinibacillus sp. strain KH24.</title>
        <authorList>
            <person name="Kanbe H."/>
            <person name="Itoh H."/>
        </authorList>
    </citation>
    <scope>NUCLEOTIDE SEQUENCE</scope>
    <source>
        <strain evidence="9">KH24</strain>
    </source>
</reference>
<dbReference type="CDD" id="cd06920">
    <property type="entry name" value="NEAT"/>
    <property type="match status" value="1"/>
</dbReference>
<sequence length="482" mass="52006">MAKKRQSRATKMVLASLLAASLAVPTFASAAEVTTNTEVKTEASKVEKADIPVTIQIFKPGTTEPQPAISSHLAPQATIVEKDGKQEVQITVLAKSAPMIAGLQTKQGDKFVDATEKKNTDGTITYSFPVASSSTVVAKIHVVADTPKGKHDVWYDFDLQATTKPAEEVKEEVKEDVKANEVAVTVYKDGTSEESMMKQYISPKVGIATVDGKNVVTMTFPQGQYVHGFTVNGKEATLVKKDDATNVRVYSFEVADVKKLVDATLHIIVDEPKAGVKYDANHKVQFSFAVEGTAKPVVNPFKDISDDANKDAILALLGKGIVKGQDSFKPYDNITRSQFALMIARALHLSSTTDAGFKDTVKLDAERQQAINALAEAKIIVKAEKFNPDATLTRQQAAVMIYRAVTHAAGKEMSFGDTSLSYYADGAAVTSEEARKAFALLYAGKVMTGSTVNGKTVINAESPLKRTQMAKILNGALQYMNK</sequence>
<feature type="signal peptide" evidence="6">
    <location>
        <begin position="1"/>
        <end position="30"/>
    </location>
</feature>
<evidence type="ECO:0008006" key="11">
    <source>
        <dbReference type="Google" id="ProtNLM"/>
    </source>
</evidence>
<dbReference type="RefSeq" id="WP_264987426.1">
    <property type="nucleotide sequence ID" value="NZ_BRZA01000001.1"/>
</dbReference>
<evidence type="ECO:0000313" key="10">
    <source>
        <dbReference type="Proteomes" id="UP001065593"/>
    </source>
</evidence>
<evidence type="ECO:0000256" key="3">
    <source>
        <dbReference type="ARBA" id="ARBA00022525"/>
    </source>
</evidence>
<dbReference type="SUPFAM" id="SSF158911">
    <property type="entry name" value="NEAT domain-like"/>
    <property type="match status" value="2"/>
</dbReference>
<evidence type="ECO:0000259" key="7">
    <source>
        <dbReference type="PROSITE" id="PS50978"/>
    </source>
</evidence>
<dbReference type="Proteomes" id="UP001065593">
    <property type="component" value="Unassembled WGS sequence"/>
</dbReference>
<proteinExistence type="predicted"/>
<dbReference type="PROSITE" id="PS50978">
    <property type="entry name" value="NEAT"/>
    <property type="match status" value="1"/>
</dbReference>
<protein>
    <recommendedName>
        <fullName evidence="11">S-layer homology domain-containing protein</fullName>
    </recommendedName>
</protein>